<dbReference type="EMBL" id="CP040602">
    <property type="protein sequence ID" value="QCU90998.1"/>
    <property type="molecule type" value="Genomic_DNA"/>
</dbReference>
<proteinExistence type="predicted"/>
<accession>A0A4P9K7R6</accession>
<evidence type="ECO:0000313" key="1">
    <source>
        <dbReference type="EMBL" id="QCU90998.1"/>
    </source>
</evidence>
<protein>
    <recommendedName>
        <fullName evidence="3">DUF4020 domain-containing protein</fullName>
    </recommendedName>
</protein>
<dbReference type="RefSeq" id="WP_138565672.1">
    <property type="nucleotide sequence ID" value="NZ_CP040602.1"/>
</dbReference>
<dbReference type="AlphaFoldDB" id="A0A4P9K7R6"/>
<reference evidence="1 2" key="1">
    <citation type="submission" date="2019-05" db="EMBL/GenBank/DDBJ databases">
        <title>Thiomicrorhabdus sediminis sp. nov, a novel sulfur-oxidizing bacterium isolated from coastal sediment.</title>
        <authorList>
            <person name="Liu X."/>
        </authorList>
    </citation>
    <scope>NUCLEOTIDE SEQUENCE [LARGE SCALE GENOMIC DNA]</scope>
    <source>
        <strain evidence="1 2">G1</strain>
    </source>
</reference>
<dbReference type="Proteomes" id="UP000304864">
    <property type="component" value="Chromosome"/>
</dbReference>
<dbReference type="OrthoDB" id="7053380at2"/>
<name>A0A4P9K7R6_9GAMM</name>
<sequence>MTDLTAKELDLLQRVEQNVDLQPLFFRKVKGLKWFNSLNERGYFNPSNNPAPVPAKEEGYVNISVWPITDYLVKTSHELSINNNQKYCELFLQILIDVTKYAKENDFSNYKTWWQFSQVLTNIPYQYIAVDDLWIIDYWLDDIYERGLVAQEIGEKWLPSLLNSNNEHALKVSLKILDYLYKIVIFERKLGERTKREAALRFDYYHAEKITTKVAELSGLHLGREAIELFEKQLIAIIVDQGNDQWSAIWRPAIEEHTQNKHRDDAENILVHAYRDSLGSYLKSKPDEAYQFVNNMLQSDYQIVHRLAIHATNANYQILSGVTDKLLDEIYLESNYRHEMWHFLKCNYHRFNNEQRETTLSLISSIERFDDDNNPHEGATAYNHAIWLAAIREHGENEEKLYQHNIKIAKTEPEHPDFSSYMSVGRGGNESPIPLDDLKALSIDDLIRTLQGYEDPGVFREPGLEGLVKSVRQLVKSEPLKYYLHLNKIIDLKLAYIHEVIEAYAELWNEDAKLPWNDLWGELLTFCFYVIKHEDFWHEKNTKEQKHFVANRYWIISSIGRLIQSGTRKDEHAFGEEYSKIAEDIINIILDNETGHEFNTGSDAVSIAINSPRGHCLEALINLALRLCRLSDKRNNKDHSEIWNHFQPRYDTELKLADSDNPEYEFSTLVTNYLPNFLYMSKDWVIDNLDTIFDQNNYIKWLCAMQGYSYVGTVYEPIFKFLKSHGDLLKALDDENLKDKVEERAIENIVVAYLNDFESIDDKDSLIRVILERGQIKEISHLIWFIWTLRKRDDIDLRNKVYELWPRILNLIDVETRDGRRLASGLCHWAVFVDHIDDERRTLLHAIAPYSDESHNSYELLSTIAEISKSQPYESYDIWKKMLNGSTPDYPEDAIRQLFSSLISEGPEGIRLARDIESEYLKKGVERPAIWLKELRKEMGV</sequence>
<gene>
    <name evidence="1" type="ORF">FE785_10365</name>
</gene>
<dbReference type="KEGG" id="thig:FE785_10365"/>
<organism evidence="1 2">
    <name type="scientific">Thiomicrorhabdus sediminis</name>
    <dbReference type="NCBI Taxonomy" id="2580412"/>
    <lineage>
        <taxon>Bacteria</taxon>
        <taxon>Pseudomonadati</taxon>
        <taxon>Pseudomonadota</taxon>
        <taxon>Gammaproteobacteria</taxon>
        <taxon>Thiotrichales</taxon>
        <taxon>Piscirickettsiaceae</taxon>
        <taxon>Thiomicrorhabdus</taxon>
    </lineage>
</organism>
<evidence type="ECO:0000313" key="2">
    <source>
        <dbReference type="Proteomes" id="UP000304864"/>
    </source>
</evidence>
<evidence type="ECO:0008006" key="3">
    <source>
        <dbReference type="Google" id="ProtNLM"/>
    </source>
</evidence>
<keyword evidence="2" id="KW-1185">Reference proteome</keyword>